<evidence type="ECO:0000256" key="1">
    <source>
        <dbReference type="SAM" id="SignalP"/>
    </source>
</evidence>
<feature type="chain" id="PRO_5025689776" evidence="1">
    <location>
        <begin position="19"/>
        <end position="124"/>
    </location>
</feature>
<evidence type="ECO:0000313" key="2">
    <source>
        <dbReference type="EMBL" id="KAF2233303.1"/>
    </source>
</evidence>
<protein>
    <submittedName>
        <fullName evidence="2">Uncharacterized protein</fullName>
    </submittedName>
</protein>
<name>A0A6A6H703_VIRVR</name>
<feature type="signal peptide" evidence="1">
    <location>
        <begin position="1"/>
        <end position="18"/>
    </location>
</feature>
<sequence length="124" mass="14225">MILLSLAILPLLIFFGNSDVCFWCKIALAHTNFPPIYLPPSNTIQYYFPDAETTKEDWSFYSLSNGIINFPNFQNLFFLVQNHPLDLFPIQIYPLSNFEHVSLVPHKCICAETAKVNSLKRVPS</sequence>
<dbReference type="AlphaFoldDB" id="A0A6A6H703"/>
<accession>A0A6A6H703</accession>
<proteinExistence type="predicted"/>
<dbReference type="Proteomes" id="UP000800092">
    <property type="component" value="Unassembled WGS sequence"/>
</dbReference>
<keyword evidence="1" id="KW-0732">Signal</keyword>
<dbReference type="EMBL" id="ML991808">
    <property type="protein sequence ID" value="KAF2233303.1"/>
    <property type="molecule type" value="Genomic_DNA"/>
</dbReference>
<evidence type="ECO:0000313" key="3">
    <source>
        <dbReference type="Proteomes" id="UP000800092"/>
    </source>
</evidence>
<gene>
    <name evidence="2" type="ORF">EV356DRAFT_503899</name>
</gene>
<keyword evidence="3" id="KW-1185">Reference proteome</keyword>
<organism evidence="2 3">
    <name type="scientific">Viridothelium virens</name>
    <name type="common">Speckled blister lichen</name>
    <name type="synonym">Trypethelium virens</name>
    <dbReference type="NCBI Taxonomy" id="1048519"/>
    <lineage>
        <taxon>Eukaryota</taxon>
        <taxon>Fungi</taxon>
        <taxon>Dikarya</taxon>
        <taxon>Ascomycota</taxon>
        <taxon>Pezizomycotina</taxon>
        <taxon>Dothideomycetes</taxon>
        <taxon>Dothideomycetes incertae sedis</taxon>
        <taxon>Trypetheliales</taxon>
        <taxon>Trypetheliaceae</taxon>
        <taxon>Viridothelium</taxon>
    </lineage>
</organism>
<reference evidence="2" key="1">
    <citation type="journal article" date="2020" name="Stud. Mycol.">
        <title>101 Dothideomycetes genomes: a test case for predicting lifestyles and emergence of pathogens.</title>
        <authorList>
            <person name="Haridas S."/>
            <person name="Albert R."/>
            <person name="Binder M."/>
            <person name="Bloem J."/>
            <person name="Labutti K."/>
            <person name="Salamov A."/>
            <person name="Andreopoulos B."/>
            <person name="Baker S."/>
            <person name="Barry K."/>
            <person name="Bills G."/>
            <person name="Bluhm B."/>
            <person name="Cannon C."/>
            <person name="Castanera R."/>
            <person name="Culley D."/>
            <person name="Daum C."/>
            <person name="Ezra D."/>
            <person name="Gonzalez J."/>
            <person name="Henrissat B."/>
            <person name="Kuo A."/>
            <person name="Liang C."/>
            <person name="Lipzen A."/>
            <person name="Lutzoni F."/>
            <person name="Magnuson J."/>
            <person name="Mondo S."/>
            <person name="Nolan M."/>
            <person name="Ohm R."/>
            <person name="Pangilinan J."/>
            <person name="Park H.-J."/>
            <person name="Ramirez L."/>
            <person name="Alfaro M."/>
            <person name="Sun H."/>
            <person name="Tritt A."/>
            <person name="Yoshinaga Y."/>
            <person name="Zwiers L.-H."/>
            <person name="Turgeon B."/>
            <person name="Goodwin S."/>
            <person name="Spatafora J."/>
            <person name="Crous P."/>
            <person name="Grigoriev I."/>
        </authorList>
    </citation>
    <scope>NUCLEOTIDE SEQUENCE</scope>
    <source>
        <strain evidence="2">Tuck. ex Michener</strain>
    </source>
</reference>